<dbReference type="AlphaFoldDB" id="A0A9J6PQL4"/>
<feature type="transmembrane region" description="Helical" evidence="7">
    <location>
        <begin position="57"/>
        <end position="76"/>
    </location>
</feature>
<evidence type="ECO:0000313" key="9">
    <source>
        <dbReference type="Proteomes" id="UP001064262"/>
    </source>
</evidence>
<protein>
    <submittedName>
        <fullName evidence="8">DoxX family protein</fullName>
    </submittedName>
</protein>
<organism evidence="8 9">
    <name type="scientific">Winslowiella arboricola</name>
    <dbReference type="NCBI Taxonomy" id="2978220"/>
    <lineage>
        <taxon>Bacteria</taxon>
        <taxon>Pseudomonadati</taxon>
        <taxon>Pseudomonadota</taxon>
        <taxon>Gammaproteobacteria</taxon>
        <taxon>Enterobacterales</taxon>
        <taxon>Erwiniaceae</taxon>
        <taxon>Winslowiella</taxon>
    </lineage>
</organism>
<dbReference type="PANTHER" id="PTHR33452:SF1">
    <property type="entry name" value="INNER MEMBRANE PROTEIN YPHA-RELATED"/>
    <property type="match status" value="1"/>
</dbReference>
<sequence length="144" mass="15364">MIAKTLSAFNQQVNHAELGKLLLRLSLGGLLLFHGWHKLLAGTAGIQGMLTAQGLPGFIGYGVLIGEVVAPVMIILGILCRPAALVIIGTMIVAWLLVAVDKTFQLDAVGAWALESIAFYLLMSLVLLLLGGGKYSVIKNPDWR</sequence>
<evidence type="ECO:0000256" key="5">
    <source>
        <dbReference type="ARBA" id="ARBA00022989"/>
    </source>
</evidence>
<evidence type="ECO:0000313" key="8">
    <source>
        <dbReference type="EMBL" id="MCU5777904.1"/>
    </source>
</evidence>
<comment type="subcellular location">
    <subcellularLocation>
        <location evidence="1">Cell membrane</location>
        <topology evidence="1">Multi-pass membrane protein</topology>
    </subcellularLocation>
</comment>
<keyword evidence="5 7" id="KW-1133">Transmembrane helix</keyword>
<evidence type="ECO:0000256" key="2">
    <source>
        <dbReference type="ARBA" id="ARBA00006679"/>
    </source>
</evidence>
<name>A0A9J6PQL4_9GAMM</name>
<dbReference type="InterPro" id="IPR032808">
    <property type="entry name" value="DoxX"/>
</dbReference>
<evidence type="ECO:0000256" key="3">
    <source>
        <dbReference type="ARBA" id="ARBA00022475"/>
    </source>
</evidence>
<dbReference type="PANTHER" id="PTHR33452">
    <property type="entry name" value="OXIDOREDUCTASE CATD-RELATED"/>
    <property type="match status" value="1"/>
</dbReference>
<feature type="transmembrane region" description="Helical" evidence="7">
    <location>
        <begin position="21"/>
        <end position="37"/>
    </location>
</feature>
<dbReference type="Proteomes" id="UP001064262">
    <property type="component" value="Unassembled WGS sequence"/>
</dbReference>
<accession>A0A9J6PQL4</accession>
<reference evidence="8" key="1">
    <citation type="submission" date="2022-09" db="EMBL/GenBank/DDBJ databases">
        <title>Winslowiella arboricola sp. nov., isolated from bleeding cankers on broadleaf hosts.</title>
        <authorList>
            <person name="Brady C."/>
            <person name="Kaur S."/>
            <person name="Crampton B."/>
            <person name="Maddock D."/>
            <person name="Arnold D."/>
            <person name="Denman S."/>
        </authorList>
    </citation>
    <scope>NUCLEOTIDE SEQUENCE</scope>
    <source>
        <strain evidence="8">BAC 15a-03b</strain>
    </source>
</reference>
<dbReference type="Pfam" id="PF07681">
    <property type="entry name" value="DoxX"/>
    <property type="match status" value="1"/>
</dbReference>
<evidence type="ECO:0000256" key="7">
    <source>
        <dbReference type="SAM" id="Phobius"/>
    </source>
</evidence>
<keyword evidence="4 7" id="KW-0812">Transmembrane</keyword>
<dbReference type="RefSeq" id="WP_267140632.1">
    <property type="nucleotide sequence ID" value="NZ_JAODIL010000035.1"/>
</dbReference>
<evidence type="ECO:0000256" key="1">
    <source>
        <dbReference type="ARBA" id="ARBA00004651"/>
    </source>
</evidence>
<feature type="transmembrane region" description="Helical" evidence="7">
    <location>
        <begin position="112"/>
        <end position="130"/>
    </location>
</feature>
<proteinExistence type="inferred from homology"/>
<evidence type="ECO:0000256" key="4">
    <source>
        <dbReference type="ARBA" id="ARBA00022692"/>
    </source>
</evidence>
<dbReference type="GO" id="GO:0005886">
    <property type="term" value="C:plasma membrane"/>
    <property type="evidence" value="ECO:0007669"/>
    <property type="project" value="UniProtKB-SubCell"/>
</dbReference>
<keyword evidence="9" id="KW-1185">Reference proteome</keyword>
<dbReference type="InterPro" id="IPR051907">
    <property type="entry name" value="DoxX-like_oxidoreductase"/>
</dbReference>
<comment type="caution">
    <text evidence="8">The sequence shown here is derived from an EMBL/GenBank/DDBJ whole genome shotgun (WGS) entry which is preliminary data.</text>
</comment>
<evidence type="ECO:0000256" key="6">
    <source>
        <dbReference type="ARBA" id="ARBA00023136"/>
    </source>
</evidence>
<keyword evidence="3" id="KW-1003">Cell membrane</keyword>
<feature type="transmembrane region" description="Helical" evidence="7">
    <location>
        <begin position="83"/>
        <end position="100"/>
    </location>
</feature>
<keyword evidence="6 7" id="KW-0472">Membrane</keyword>
<gene>
    <name evidence="8" type="ORF">N5923_10420</name>
</gene>
<comment type="similarity">
    <text evidence="2">Belongs to the DoxX family.</text>
</comment>
<dbReference type="EMBL" id="JAODIM010000040">
    <property type="protein sequence ID" value="MCU5777904.1"/>
    <property type="molecule type" value="Genomic_DNA"/>
</dbReference>